<protein>
    <submittedName>
        <fullName evidence="2">DinB family protein</fullName>
    </submittedName>
</protein>
<dbReference type="Gene3D" id="1.20.120.450">
    <property type="entry name" value="dinb family like domain"/>
    <property type="match status" value="1"/>
</dbReference>
<gene>
    <name evidence="2" type="ORF">FRX97_07845</name>
</gene>
<evidence type="ECO:0000313" key="3">
    <source>
        <dbReference type="Proteomes" id="UP000321168"/>
    </source>
</evidence>
<dbReference type="SUPFAM" id="SSF109854">
    <property type="entry name" value="DinB/YfiT-like putative metalloenzymes"/>
    <property type="match status" value="1"/>
</dbReference>
<dbReference type="EMBL" id="VORB01000006">
    <property type="protein sequence ID" value="TXC78619.1"/>
    <property type="molecule type" value="Genomic_DNA"/>
</dbReference>
<dbReference type="RefSeq" id="WP_147014646.1">
    <property type="nucleotide sequence ID" value="NZ_VORB01000006.1"/>
</dbReference>
<evidence type="ECO:0000313" key="2">
    <source>
        <dbReference type="EMBL" id="TXC78619.1"/>
    </source>
</evidence>
<dbReference type="AlphaFoldDB" id="A0A5C6V0C8"/>
<dbReference type="Proteomes" id="UP000321168">
    <property type="component" value="Unassembled WGS sequence"/>
</dbReference>
<evidence type="ECO:0000259" key="1">
    <source>
        <dbReference type="Pfam" id="PF12867"/>
    </source>
</evidence>
<proteinExistence type="predicted"/>
<keyword evidence="3" id="KW-1185">Reference proteome</keyword>
<dbReference type="InterPro" id="IPR034660">
    <property type="entry name" value="DinB/YfiT-like"/>
</dbReference>
<dbReference type="InterPro" id="IPR024775">
    <property type="entry name" value="DinB-like"/>
</dbReference>
<dbReference type="OrthoDB" id="1434917at2"/>
<dbReference type="Pfam" id="PF12867">
    <property type="entry name" value="DinB_2"/>
    <property type="match status" value="1"/>
</dbReference>
<comment type="caution">
    <text evidence="2">The sequence shown here is derived from an EMBL/GenBank/DDBJ whole genome shotgun (WGS) entry which is preliminary data.</text>
</comment>
<organism evidence="2 3">
    <name type="scientific">Luteibaculum oceani</name>
    <dbReference type="NCBI Taxonomy" id="1294296"/>
    <lineage>
        <taxon>Bacteria</taxon>
        <taxon>Pseudomonadati</taxon>
        <taxon>Bacteroidota</taxon>
        <taxon>Flavobacteriia</taxon>
        <taxon>Flavobacteriales</taxon>
        <taxon>Luteibaculaceae</taxon>
        <taxon>Luteibaculum</taxon>
    </lineage>
</organism>
<accession>A0A5C6V0C8</accession>
<sequence>MQYNLNASIEILSQTPGTLKSMLGNLNPDWIKSNEGPNSWSPYDVVGHLIHGEKTDWIDRIEICLGMRNTDTFTPFDRFAQERDSVGKSISDLLNEFQILRSQNLLKLQSYKITPDQLQLKGYHPSLGGVTLGNLLSTWTVHDLGHIAQISRVLATQYNAEVGPWKEYLRILQ</sequence>
<reference evidence="2 3" key="1">
    <citation type="submission" date="2019-08" db="EMBL/GenBank/DDBJ databases">
        <title>Genome of Luteibaculum oceani JCM 18817.</title>
        <authorList>
            <person name="Bowman J.P."/>
        </authorList>
    </citation>
    <scope>NUCLEOTIDE SEQUENCE [LARGE SCALE GENOMIC DNA]</scope>
    <source>
        <strain evidence="2 3">JCM 18817</strain>
    </source>
</reference>
<name>A0A5C6V0C8_9FLAO</name>
<feature type="domain" description="DinB-like" evidence="1">
    <location>
        <begin position="12"/>
        <end position="150"/>
    </location>
</feature>